<dbReference type="Pfam" id="PF01326">
    <property type="entry name" value="PPDK_N"/>
    <property type="match status" value="2"/>
</dbReference>
<dbReference type="EMBL" id="JAHOPC010000016">
    <property type="protein sequence ID" value="MBU8868651.1"/>
    <property type="molecule type" value="Genomic_DNA"/>
</dbReference>
<gene>
    <name evidence="3" type="ORF">KSW38_20370</name>
</gene>
<dbReference type="InterPro" id="IPR051549">
    <property type="entry name" value="PEP_Utilizing_Enz"/>
</dbReference>
<dbReference type="PANTHER" id="PTHR43615">
    <property type="entry name" value="PHOSPHOENOLPYRUVATE SYNTHASE-RELATED"/>
    <property type="match status" value="1"/>
</dbReference>
<dbReference type="PANTHER" id="PTHR43615:SF1">
    <property type="entry name" value="PPDK_N DOMAIN-CONTAINING PROTEIN"/>
    <property type="match status" value="1"/>
</dbReference>
<evidence type="ECO:0000259" key="1">
    <source>
        <dbReference type="Pfam" id="PF00391"/>
    </source>
</evidence>
<organism evidence="3 4">
    <name type="scientific">Paenarthrobacter aromaticivorans</name>
    <dbReference type="NCBI Taxonomy" id="2849150"/>
    <lineage>
        <taxon>Bacteria</taxon>
        <taxon>Bacillati</taxon>
        <taxon>Actinomycetota</taxon>
        <taxon>Actinomycetes</taxon>
        <taxon>Micrococcales</taxon>
        <taxon>Micrococcaceae</taxon>
        <taxon>Paenarthrobacter</taxon>
    </lineage>
</organism>
<dbReference type="Proteomes" id="UP000824166">
    <property type="component" value="Unassembled WGS sequence"/>
</dbReference>
<dbReference type="RefSeq" id="WP_216926765.1">
    <property type="nucleotide sequence ID" value="NZ_JAHOPC010000016.1"/>
</dbReference>
<evidence type="ECO:0000259" key="2">
    <source>
        <dbReference type="Pfam" id="PF01326"/>
    </source>
</evidence>
<sequence>MSEFPQLGSASADQTVLGSKAATLSGLTAAGFKVPAGFVVTSEMVGQLGNGLANALEVAAAIIGPGPYAVRSSSAAEDLAGASYAGLYETLLNVERADLEHAVGQCLASAGEHRVAAYETALGAASRGDAASPSMAVLVQQMVQPNAAGVAFTANPLTGDPDETIVTAVAGLGESLVSGEAVGEQWTVRASDITCNREGNILTSEQARQVAELAHRIHERAGVPQDIEWALDHDGALFLLQARPMTALPMPAVWTAPGEGLWARNFRLGEWLPDPMTPLFEDWLLRRIEAGYLDGMEDDIQVRVPFRYGSVNGWYYNAPPIPSPRIVAPLIVRSRGRLPWFLFNVLLRVSHNPAAAHRAVLHGLELKWRHQLLPGYRELVRSAEQEVDTASPARLIELVDAIVRQAGIYLWSLAVVGGSAWKMEVALARFWQRYLAAPLSDMPAGRLGHQALLRGLTVSTGITGTSTTPPESAVYSLDWYHQTLGEAGIRSPETDSTTSGKEALDAQRKAAEAAAREVLLDNPRILTRFDSLLTMAQYYAALREEQSLYLTLGWPVLRRCAKRLGENLVAAGAIEDPQDIHFLHLGEVINPSADHRELVGSRRATWEMQRRLDAPLIIGEPGRFGADPVASAVDAARTTREVPAGAIVGHPASTGRATGRVRVMSGLEEFDSFLDGEILVARSTAPAWTPLFARAAAVITDGGTLAAHASLVAREYGIPAVVGTGNATRLLKTGQRVTVDGGAGYVVVTE</sequence>
<evidence type="ECO:0008006" key="5">
    <source>
        <dbReference type="Google" id="ProtNLM"/>
    </source>
</evidence>
<proteinExistence type="predicted"/>
<comment type="caution">
    <text evidence="3">The sequence shown here is derived from an EMBL/GenBank/DDBJ whole genome shotgun (WGS) entry which is preliminary data.</text>
</comment>
<reference evidence="3 4" key="1">
    <citation type="submission" date="2021-06" db="EMBL/GenBank/DDBJ databases">
        <authorList>
            <person name="Jeong J.W."/>
        </authorList>
    </citation>
    <scope>NUCLEOTIDE SEQUENCE [LARGE SCALE GENOMIC DNA]</scope>
    <source>
        <strain evidence="3 4">MMS21-TAE1-1</strain>
    </source>
</reference>
<evidence type="ECO:0000313" key="3">
    <source>
        <dbReference type="EMBL" id="MBU8868651.1"/>
    </source>
</evidence>
<feature type="domain" description="PEP-utilising enzyme mobile" evidence="1">
    <location>
        <begin position="675"/>
        <end position="744"/>
    </location>
</feature>
<feature type="domain" description="Pyruvate phosphate dikinase AMP/ATP-binding" evidence="2">
    <location>
        <begin position="198"/>
        <end position="248"/>
    </location>
</feature>
<dbReference type="InterPro" id="IPR002192">
    <property type="entry name" value="PPDK_AMP/ATP-bd"/>
</dbReference>
<dbReference type="Pfam" id="PF00391">
    <property type="entry name" value="PEP-utilizers"/>
    <property type="match status" value="1"/>
</dbReference>
<accession>A0ABS6IAA1</accession>
<dbReference type="InterPro" id="IPR008279">
    <property type="entry name" value="PEP-util_enz_mobile_dom"/>
</dbReference>
<name>A0ABS6IAA1_9MICC</name>
<feature type="domain" description="Pyruvate phosphate dikinase AMP/ATP-binding" evidence="2">
    <location>
        <begin position="66"/>
        <end position="192"/>
    </location>
</feature>
<keyword evidence="4" id="KW-1185">Reference proteome</keyword>
<evidence type="ECO:0000313" key="4">
    <source>
        <dbReference type="Proteomes" id="UP000824166"/>
    </source>
</evidence>
<protein>
    <recommendedName>
        <fullName evidence="5">Phosphoenolpyruvate synthase</fullName>
    </recommendedName>
</protein>